<sequence length="93" mass="10638">MFPYKIQLVQKLLPRDLDLSGKTEDLSSELIMSDEAYFLLSGHVNKQNSRFWGTQNPQLIHETSLHPLKTTVWGRVHAGNIIGPYFLNMAKVL</sequence>
<dbReference type="AlphaFoldDB" id="A0A834MA40"/>
<dbReference type="Gene3D" id="3.30.420.10">
    <property type="entry name" value="Ribonuclease H-like superfamily/Ribonuclease H"/>
    <property type="match status" value="1"/>
</dbReference>
<dbReference type="PANTHER" id="PTHR47326">
    <property type="entry name" value="TRANSPOSABLE ELEMENT TC3 TRANSPOSASE-LIKE PROTEIN"/>
    <property type="match status" value="1"/>
</dbReference>
<dbReference type="GO" id="GO:0003676">
    <property type="term" value="F:nucleic acid binding"/>
    <property type="evidence" value="ECO:0007669"/>
    <property type="project" value="InterPro"/>
</dbReference>
<dbReference type="EMBL" id="JAACXV010014096">
    <property type="protein sequence ID" value="KAF7270419.1"/>
    <property type="molecule type" value="Genomic_DNA"/>
</dbReference>
<name>A0A834MA40_RHYFE</name>
<gene>
    <name evidence="1" type="ORF">GWI33_016614</name>
</gene>
<reference evidence="1" key="1">
    <citation type="submission" date="2020-08" db="EMBL/GenBank/DDBJ databases">
        <title>Genome sequencing and assembly of the red palm weevil Rhynchophorus ferrugineus.</title>
        <authorList>
            <person name="Dias G.B."/>
            <person name="Bergman C.M."/>
            <person name="Manee M."/>
        </authorList>
    </citation>
    <scope>NUCLEOTIDE SEQUENCE</scope>
    <source>
        <strain evidence="1">AA-2017</strain>
        <tissue evidence="1">Whole larva</tissue>
    </source>
</reference>
<dbReference type="Proteomes" id="UP000625711">
    <property type="component" value="Unassembled WGS sequence"/>
</dbReference>
<dbReference type="InterPro" id="IPR036397">
    <property type="entry name" value="RNaseH_sf"/>
</dbReference>
<organism evidence="1 2">
    <name type="scientific">Rhynchophorus ferrugineus</name>
    <name type="common">Red palm weevil</name>
    <name type="synonym">Curculio ferrugineus</name>
    <dbReference type="NCBI Taxonomy" id="354439"/>
    <lineage>
        <taxon>Eukaryota</taxon>
        <taxon>Metazoa</taxon>
        <taxon>Ecdysozoa</taxon>
        <taxon>Arthropoda</taxon>
        <taxon>Hexapoda</taxon>
        <taxon>Insecta</taxon>
        <taxon>Pterygota</taxon>
        <taxon>Neoptera</taxon>
        <taxon>Endopterygota</taxon>
        <taxon>Coleoptera</taxon>
        <taxon>Polyphaga</taxon>
        <taxon>Cucujiformia</taxon>
        <taxon>Curculionidae</taxon>
        <taxon>Dryophthorinae</taxon>
        <taxon>Rhynchophorus</taxon>
    </lineage>
</organism>
<dbReference type="OrthoDB" id="8195099at2759"/>
<evidence type="ECO:0000313" key="1">
    <source>
        <dbReference type="EMBL" id="KAF7270419.1"/>
    </source>
</evidence>
<keyword evidence="2" id="KW-1185">Reference proteome</keyword>
<comment type="caution">
    <text evidence="1">The sequence shown here is derived from an EMBL/GenBank/DDBJ whole genome shotgun (WGS) entry which is preliminary data.</text>
</comment>
<evidence type="ECO:0000313" key="2">
    <source>
        <dbReference type="Proteomes" id="UP000625711"/>
    </source>
</evidence>
<accession>A0A834MA40</accession>
<proteinExistence type="predicted"/>
<protein>
    <submittedName>
        <fullName evidence="1">Uncharacterized protein</fullName>
    </submittedName>
</protein>
<dbReference type="PANTHER" id="PTHR47326:SF1">
    <property type="entry name" value="HTH PSQ-TYPE DOMAIN-CONTAINING PROTEIN"/>
    <property type="match status" value="1"/>
</dbReference>